<keyword evidence="4 10" id="KW-0812">Transmembrane</keyword>
<dbReference type="Proteomes" id="UP001307889">
    <property type="component" value="Chromosome 12"/>
</dbReference>
<dbReference type="GO" id="GO:0008233">
    <property type="term" value="F:peptidase activity"/>
    <property type="evidence" value="ECO:0007669"/>
    <property type="project" value="UniProtKB-KW"/>
</dbReference>
<evidence type="ECO:0000256" key="2">
    <source>
        <dbReference type="ARBA" id="ARBA00007570"/>
    </source>
</evidence>
<feature type="transmembrane region" description="Helical" evidence="10">
    <location>
        <begin position="76"/>
        <end position="96"/>
    </location>
</feature>
<evidence type="ECO:0000256" key="4">
    <source>
        <dbReference type="ARBA" id="ARBA00022692"/>
    </source>
</evidence>
<evidence type="ECO:0000256" key="10">
    <source>
        <dbReference type="SAM" id="Phobius"/>
    </source>
</evidence>
<dbReference type="PANTHER" id="PTHR13141:SF4">
    <property type="entry name" value="TRANSMEMBRANE PROTEIN 242"/>
    <property type="match status" value="1"/>
</dbReference>
<reference evidence="11 12" key="1">
    <citation type="submission" date="2023-09" db="EMBL/GenBank/DDBJ databases">
        <title>Nesidiocoris tenuis whole genome shotgun sequence.</title>
        <authorList>
            <person name="Shibata T."/>
            <person name="Shimoda M."/>
            <person name="Kobayashi T."/>
            <person name="Uehara T."/>
        </authorList>
    </citation>
    <scope>NUCLEOTIDE SEQUENCE [LARGE SCALE GENOMIC DNA]</scope>
    <source>
        <strain evidence="11 12">Japan</strain>
    </source>
</reference>
<evidence type="ECO:0000256" key="7">
    <source>
        <dbReference type="ARBA" id="ARBA00023128"/>
    </source>
</evidence>
<gene>
    <name evidence="11" type="ORF">NTJ_13839</name>
</gene>
<keyword evidence="7" id="KW-0496">Mitochondrion</keyword>
<organism evidence="11 12">
    <name type="scientific">Nesidiocoris tenuis</name>
    <dbReference type="NCBI Taxonomy" id="355587"/>
    <lineage>
        <taxon>Eukaryota</taxon>
        <taxon>Metazoa</taxon>
        <taxon>Ecdysozoa</taxon>
        <taxon>Arthropoda</taxon>
        <taxon>Hexapoda</taxon>
        <taxon>Insecta</taxon>
        <taxon>Pterygota</taxon>
        <taxon>Neoptera</taxon>
        <taxon>Paraneoptera</taxon>
        <taxon>Hemiptera</taxon>
        <taxon>Heteroptera</taxon>
        <taxon>Panheteroptera</taxon>
        <taxon>Cimicomorpha</taxon>
        <taxon>Miridae</taxon>
        <taxon>Dicyphina</taxon>
        <taxon>Nesidiocoris</taxon>
    </lineage>
</organism>
<sequence>MESSTQEKKKFMNFNDRMQAGLFLGSISALAATGAFFATLAAAKRKDPKMFEQGTNLAMRVRGDYDESGVELALRALKWGTFYAVTGTGLICYGIWKLSGAKSMEDFRLRMGNILPKIPKNEVPVGRTEFAGLNDLLTYVSGDYQNETKSIKSPES</sequence>
<name>A0ABN7B9G8_9HEMI</name>
<comment type="similarity">
    <text evidence="2">Belongs to the TMEM242 family.</text>
</comment>
<dbReference type="Pfam" id="PF07096">
    <property type="entry name" value="DUF1358"/>
    <property type="match status" value="1"/>
</dbReference>
<evidence type="ECO:0000256" key="5">
    <source>
        <dbReference type="ARBA" id="ARBA00022792"/>
    </source>
</evidence>
<evidence type="ECO:0000256" key="6">
    <source>
        <dbReference type="ARBA" id="ARBA00022989"/>
    </source>
</evidence>
<keyword evidence="8 10" id="KW-0472">Membrane</keyword>
<evidence type="ECO:0000256" key="8">
    <source>
        <dbReference type="ARBA" id="ARBA00023136"/>
    </source>
</evidence>
<protein>
    <recommendedName>
        <fullName evidence="3">Transmembrane protein 242</fullName>
    </recommendedName>
</protein>
<dbReference type="EMBL" id="AP028920">
    <property type="protein sequence ID" value="BET01023.1"/>
    <property type="molecule type" value="Genomic_DNA"/>
</dbReference>
<evidence type="ECO:0000256" key="1">
    <source>
        <dbReference type="ARBA" id="ARBA00004448"/>
    </source>
</evidence>
<proteinExistence type="inferred from homology"/>
<comment type="function">
    <text evidence="9">Scaffold protein that participates in the c-ring assembly of mitochondrial ATP synthase (F(1)F(0) ATP synthase or complex V) by facilitating the membrane insertion and oligomer formation of the subunit c/ATP5MC3. Participates in the incorporation of the c-ring into vestigial complexes. Additionally influences the incorporation of subunits MT-ATP6, MT-ATP8, ATP5MJ, and ATP5MK in the ATP synthase.</text>
</comment>
<evidence type="ECO:0000313" key="11">
    <source>
        <dbReference type="EMBL" id="BET01023.1"/>
    </source>
</evidence>
<evidence type="ECO:0000256" key="3">
    <source>
        <dbReference type="ARBA" id="ARBA00013934"/>
    </source>
</evidence>
<keyword evidence="12" id="KW-1185">Reference proteome</keyword>
<evidence type="ECO:0000256" key="9">
    <source>
        <dbReference type="ARBA" id="ARBA00045905"/>
    </source>
</evidence>
<dbReference type="GO" id="GO:0006508">
    <property type="term" value="P:proteolysis"/>
    <property type="evidence" value="ECO:0007669"/>
    <property type="project" value="UniProtKB-KW"/>
</dbReference>
<dbReference type="PANTHER" id="PTHR13141">
    <property type="entry name" value="TRANSMEMBRANE PROTEIN 242"/>
    <property type="match status" value="1"/>
</dbReference>
<keyword evidence="11" id="KW-0645">Protease</keyword>
<evidence type="ECO:0000313" key="12">
    <source>
        <dbReference type="Proteomes" id="UP001307889"/>
    </source>
</evidence>
<dbReference type="InterPro" id="IPR009792">
    <property type="entry name" value="TMEM242"/>
</dbReference>
<keyword evidence="5" id="KW-0999">Mitochondrion inner membrane</keyword>
<comment type="subcellular location">
    <subcellularLocation>
        <location evidence="1">Mitochondrion inner membrane</location>
        <topology evidence="1">Multi-pass membrane protein</topology>
    </subcellularLocation>
</comment>
<keyword evidence="11" id="KW-0378">Hydrolase</keyword>
<accession>A0ABN7B9G8</accession>
<keyword evidence="6 10" id="KW-1133">Transmembrane helix</keyword>